<evidence type="ECO:0000256" key="3">
    <source>
        <dbReference type="ARBA" id="ARBA00022729"/>
    </source>
</evidence>
<dbReference type="PROSITE" id="PS51257">
    <property type="entry name" value="PROKAR_LIPOPROTEIN"/>
    <property type="match status" value="1"/>
</dbReference>
<feature type="signal peptide" evidence="4">
    <location>
        <begin position="1"/>
        <end position="21"/>
    </location>
</feature>
<dbReference type="PANTHER" id="PTHR30061:SF50">
    <property type="entry name" value="MALTOSE_MALTODEXTRIN-BINDING PERIPLASMIC PROTEIN"/>
    <property type="match status" value="1"/>
</dbReference>
<evidence type="ECO:0000313" key="5">
    <source>
        <dbReference type="EMBL" id="KDN22304.1"/>
    </source>
</evidence>
<dbReference type="PROSITE" id="PS51318">
    <property type="entry name" value="TAT"/>
    <property type="match status" value="1"/>
</dbReference>
<dbReference type="CDD" id="cd13585">
    <property type="entry name" value="PBP2_TMBP_like"/>
    <property type="match status" value="1"/>
</dbReference>
<dbReference type="RefSeq" id="WP_043778741.1">
    <property type="nucleotide sequence ID" value="NZ_JMQI01000021.1"/>
</dbReference>
<dbReference type="Pfam" id="PF13416">
    <property type="entry name" value="SBP_bac_8"/>
    <property type="match status" value="1"/>
</dbReference>
<dbReference type="GO" id="GO:1901982">
    <property type="term" value="F:maltose binding"/>
    <property type="evidence" value="ECO:0007669"/>
    <property type="project" value="TreeGrafter"/>
</dbReference>
<feature type="chain" id="PRO_5039310913" evidence="4">
    <location>
        <begin position="22"/>
        <end position="413"/>
    </location>
</feature>
<evidence type="ECO:0000256" key="1">
    <source>
        <dbReference type="ARBA" id="ARBA00008520"/>
    </source>
</evidence>
<dbReference type="SUPFAM" id="SSF53850">
    <property type="entry name" value="Periplasmic binding protein-like II"/>
    <property type="match status" value="1"/>
</dbReference>
<proteinExistence type="inferred from homology"/>
<protein>
    <submittedName>
        <fullName evidence="5">Sugar ABC transporter substrate-binding protein</fullName>
    </submittedName>
</protein>
<keyword evidence="2" id="KW-0813">Transport</keyword>
<name>A0A066UDT6_9PSEU</name>
<evidence type="ECO:0000256" key="2">
    <source>
        <dbReference type="ARBA" id="ARBA00022448"/>
    </source>
</evidence>
<evidence type="ECO:0000313" key="6">
    <source>
        <dbReference type="Proteomes" id="UP000027345"/>
    </source>
</evidence>
<dbReference type="OrthoDB" id="9780991at2"/>
<dbReference type="GO" id="GO:0042956">
    <property type="term" value="P:maltodextrin transmembrane transport"/>
    <property type="evidence" value="ECO:0007669"/>
    <property type="project" value="TreeGrafter"/>
</dbReference>
<reference evidence="5 6" key="1">
    <citation type="submission" date="2014-05" db="EMBL/GenBank/DDBJ databases">
        <title>Draft genome sequence of Amycolatopsis rifamycinica DSM 46095.</title>
        <authorList>
            <person name="Lal R."/>
            <person name="Saxena A."/>
            <person name="Kumari R."/>
            <person name="Mukherjee U."/>
            <person name="Singh P."/>
            <person name="Sangwan N."/>
            <person name="Mahato N.K."/>
        </authorList>
    </citation>
    <scope>NUCLEOTIDE SEQUENCE [LARGE SCALE GENOMIC DNA]</scope>
    <source>
        <strain evidence="5 6">DSM 46095</strain>
    </source>
</reference>
<dbReference type="GO" id="GO:0015768">
    <property type="term" value="P:maltose transport"/>
    <property type="evidence" value="ECO:0007669"/>
    <property type="project" value="TreeGrafter"/>
</dbReference>
<dbReference type="EMBL" id="JMQI01000021">
    <property type="protein sequence ID" value="KDN22304.1"/>
    <property type="molecule type" value="Genomic_DNA"/>
</dbReference>
<dbReference type="Proteomes" id="UP000027345">
    <property type="component" value="Unassembled WGS sequence"/>
</dbReference>
<dbReference type="Gene3D" id="3.40.190.10">
    <property type="entry name" value="Periplasmic binding protein-like II"/>
    <property type="match status" value="2"/>
</dbReference>
<comment type="similarity">
    <text evidence="1">Belongs to the bacterial solute-binding protein 1 family.</text>
</comment>
<keyword evidence="3 4" id="KW-0732">Signal</keyword>
<organism evidence="5 6">
    <name type="scientific">Amycolatopsis rifamycinica</name>
    <dbReference type="NCBI Taxonomy" id="287986"/>
    <lineage>
        <taxon>Bacteria</taxon>
        <taxon>Bacillati</taxon>
        <taxon>Actinomycetota</taxon>
        <taxon>Actinomycetes</taxon>
        <taxon>Pseudonocardiales</taxon>
        <taxon>Pseudonocardiaceae</taxon>
        <taxon>Amycolatopsis</taxon>
    </lineage>
</organism>
<keyword evidence="6" id="KW-1185">Reference proteome</keyword>
<dbReference type="AlphaFoldDB" id="A0A066UDT6"/>
<evidence type="ECO:0000256" key="4">
    <source>
        <dbReference type="SAM" id="SignalP"/>
    </source>
</evidence>
<comment type="caution">
    <text evidence="5">The sequence shown here is derived from an EMBL/GenBank/DDBJ whole genome shotgun (WGS) entry which is preliminary data.</text>
</comment>
<dbReference type="GO" id="GO:0055052">
    <property type="term" value="C:ATP-binding cassette (ABC) transporter complex, substrate-binding subunit-containing"/>
    <property type="evidence" value="ECO:0007669"/>
    <property type="project" value="TreeGrafter"/>
</dbReference>
<sequence length="413" mass="43162">MTVVRRALVLTASATSAALLAACSPSPAPSAPGGVDAPAATSITELDYYADEQGSAAWQKILDTCATQTGIKIERQKVPTNQMLPKVLQSASSKTLPNLLFTDNPTLQQVAATGALTPLTDYGITTDGFYPSIVKAGTYQDKVYGVAPGVNGLALIYNKDLLQAAGVEPPKTWDELKAAAAKLTKDGKYGLAFSAIPSEEGTWQFLPFFWSNGAELSQVDSPKSVQALQYVTDLVNSGSASKSVVTWNQNDVADQFVGGNAAMMINGSWNIARLDEQKSLHYGVVPIPVPQAGGKPVVALGGEVGTVPVTSGPAQQAASKVLSCILSEPTMLEWSKAHAYIPSKTATAQKFGTEQPAMQAFVDEVGTARSRTAELGEKYPKVSQALADALQAALTGKTPVDQALKAAQQASGS</sequence>
<dbReference type="eggNOG" id="COG1653">
    <property type="taxonomic scope" value="Bacteria"/>
</dbReference>
<dbReference type="STRING" id="287986.DV20_10335"/>
<dbReference type="InterPro" id="IPR006311">
    <property type="entry name" value="TAT_signal"/>
</dbReference>
<dbReference type="InterPro" id="IPR006059">
    <property type="entry name" value="SBP"/>
</dbReference>
<accession>A0A066UDT6</accession>
<dbReference type="PANTHER" id="PTHR30061">
    <property type="entry name" value="MALTOSE-BINDING PERIPLASMIC PROTEIN"/>
    <property type="match status" value="1"/>
</dbReference>
<gene>
    <name evidence="5" type="ORF">DV20_10335</name>
</gene>